<dbReference type="InterPro" id="IPR002696">
    <property type="entry name" value="Membr_insert_effic_factor_YidD"/>
</dbReference>
<evidence type="ECO:0000313" key="3">
    <source>
        <dbReference type="Proteomes" id="UP000476030"/>
    </source>
</evidence>
<comment type="caution">
    <text evidence="2">The sequence shown here is derived from an EMBL/GenBank/DDBJ whole genome shotgun (WGS) entry which is preliminary data.</text>
</comment>
<proteinExistence type="inferred from homology"/>
<evidence type="ECO:0000256" key="1">
    <source>
        <dbReference type="HAMAP-Rule" id="MF_00386"/>
    </source>
</evidence>
<keyword evidence="1" id="KW-1003">Cell membrane</keyword>
<evidence type="ECO:0000313" key="2">
    <source>
        <dbReference type="EMBL" id="MZR29353.1"/>
    </source>
</evidence>
<dbReference type="RefSeq" id="WP_161313832.1">
    <property type="nucleotide sequence ID" value="NZ_WTUW01000001.1"/>
</dbReference>
<accession>A0A6L8W4B2</accession>
<dbReference type="PANTHER" id="PTHR33383">
    <property type="entry name" value="MEMBRANE PROTEIN INSERTION EFFICIENCY FACTOR-RELATED"/>
    <property type="match status" value="1"/>
</dbReference>
<dbReference type="Pfam" id="PF01809">
    <property type="entry name" value="YidD"/>
    <property type="match status" value="1"/>
</dbReference>
<keyword evidence="3" id="KW-1185">Reference proteome</keyword>
<dbReference type="GO" id="GO:0005886">
    <property type="term" value="C:plasma membrane"/>
    <property type="evidence" value="ECO:0007669"/>
    <property type="project" value="UniProtKB-SubCell"/>
</dbReference>
<dbReference type="Proteomes" id="UP000476030">
    <property type="component" value="Unassembled WGS sequence"/>
</dbReference>
<dbReference type="AlphaFoldDB" id="A0A6L8W4B2"/>
<dbReference type="EMBL" id="WTUW01000001">
    <property type="protein sequence ID" value="MZR29353.1"/>
    <property type="molecule type" value="Genomic_DNA"/>
</dbReference>
<dbReference type="SMART" id="SM01234">
    <property type="entry name" value="Haemolytic"/>
    <property type="match status" value="1"/>
</dbReference>
<comment type="function">
    <text evidence="1">Could be involved in insertion of integral membrane proteins into the membrane.</text>
</comment>
<dbReference type="NCBIfam" id="TIGR00278">
    <property type="entry name" value="membrane protein insertion efficiency factor YidD"/>
    <property type="match status" value="1"/>
</dbReference>
<reference evidence="2 3" key="1">
    <citation type="submission" date="2019-12" db="EMBL/GenBank/DDBJ databases">
        <title>Snethiella sp. nov. sp. isolated from sea sand.</title>
        <authorList>
            <person name="Kim J."/>
            <person name="Jeong S.E."/>
            <person name="Jung H.S."/>
            <person name="Jeon C.O."/>
        </authorList>
    </citation>
    <scope>NUCLEOTIDE SEQUENCE [LARGE SCALE GENOMIC DNA]</scope>
    <source>
        <strain evidence="2 3">DP05</strain>
    </source>
</reference>
<dbReference type="PANTHER" id="PTHR33383:SF1">
    <property type="entry name" value="MEMBRANE PROTEIN INSERTION EFFICIENCY FACTOR-RELATED"/>
    <property type="match status" value="1"/>
</dbReference>
<dbReference type="HAMAP" id="MF_00386">
    <property type="entry name" value="UPF0161_YidD"/>
    <property type="match status" value="1"/>
</dbReference>
<protein>
    <recommendedName>
        <fullName evidence="1">Putative membrane protein insertion efficiency factor</fullName>
    </recommendedName>
</protein>
<sequence length="94" mass="10583">MIKKLFIAVLILPIRIYRYFISPLLPASCRYYPSCSSYAMEALSIHGPAKGSWLTMRRLARCHPFGGEGYDPVPTKHENCHNGATDLSGRARIE</sequence>
<comment type="subcellular location">
    <subcellularLocation>
        <location evidence="1">Cell membrane</location>
        <topology evidence="1">Peripheral membrane protein</topology>
        <orientation evidence="1">Cytoplasmic side</orientation>
    </subcellularLocation>
</comment>
<comment type="similarity">
    <text evidence="1">Belongs to the UPF0161 family.</text>
</comment>
<name>A0A6L8W4B2_9PROT</name>
<gene>
    <name evidence="2" type="primary">yidD</name>
    <name evidence="2" type="ORF">GQE98_01770</name>
</gene>
<keyword evidence="1" id="KW-0472">Membrane</keyword>
<organism evidence="2 3">
    <name type="scientific">Sneathiella litorea</name>
    <dbReference type="NCBI Taxonomy" id="2606216"/>
    <lineage>
        <taxon>Bacteria</taxon>
        <taxon>Pseudomonadati</taxon>
        <taxon>Pseudomonadota</taxon>
        <taxon>Alphaproteobacteria</taxon>
        <taxon>Sneathiellales</taxon>
        <taxon>Sneathiellaceae</taxon>
        <taxon>Sneathiella</taxon>
    </lineage>
</organism>